<keyword evidence="2" id="KW-1185">Reference proteome</keyword>
<reference evidence="2" key="1">
    <citation type="journal article" date="2019" name="Int. J. Syst. Evol. Microbiol.">
        <title>The Global Catalogue of Microorganisms (GCM) 10K type strain sequencing project: providing services to taxonomists for standard genome sequencing and annotation.</title>
        <authorList>
            <consortium name="The Broad Institute Genomics Platform"/>
            <consortium name="The Broad Institute Genome Sequencing Center for Infectious Disease"/>
            <person name="Wu L."/>
            <person name="Ma J."/>
        </authorList>
    </citation>
    <scope>NUCLEOTIDE SEQUENCE [LARGE SCALE GENOMIC DNA]</scope>
    <source>
        <strain evidence="2">CGMCC 1.8860</strain>
    </source>
</reference>
<sequence length="397" mass="42106">MPELKSLTTAAELPVGFRFNEVSAILPRIRNLPVNLTPSLGPLAAFTGTWTGSGFNTIFRPQNAKTPTQLPVMQPGSDNILELNLTSETLSFSPALGSVPNRGMVQGDMFLNGVPYLQSINDVTIANTSTGIHLEPGLWLAIPATDDPKEGFTVARMASIPHGTTIVAQGFSTTLNGKPAIPTVDITPFSAGNPAQKIPFDSQKAATQGTPRIPQDLTSWISAGTITQAMLDDPNTLLREHIANQNIVSTTVINISTSPANPLFGGGTDNIAFLLGAPSALTNPNPAVQNAQTVQMTATFWIETIEVLLHVPIFTPGQPALTLHPDTPAHPGQPMPAFTVTPPHAITAPITLKFHTTQIQYSQTVFLNFNGLTWPHVSVGTLVPHAAVPVPPSAWTS</sequence>
<dbReference type="EMBL" id="BMLY01000001">
    <property type="protein sequence ID" value="GGP25080.1"/>
    <property type="molecule type" value="Genomic_DNA"/>
</dbReference>
<name>A0ABQ2PIM2_9NEIS</name>
<dbReference type="Proteomes" id="UP000621859">
    <property type="component" value="Unassembled WGS sequence"/>
</dbReference>
<dbReference type="NCBIfam" id="NF040572">
    <property type="entry name" value="heme_bind_FMP"/>
    <property type="match status" value="1"/>
</dbReference>
<organism evidence="1 2">
    <name type="scientific">Silvimonas amylolytica</name>
    <dbReference type="NCBI Taxonomy" id="449663"/>
    <lineage>
        <taxon>Bacteria</taxon>
        <taxon>Pseudomonadati</taxon>
        <taxon>Pseudomonadota</taxon>
        <taxon>Betaproteobacteria</taxon>
        <taxon>Neisseriales</taxon>
        <taxon>Chitinibacteraceae</taxon>
        <taxon>Silvimonas</taxon>
    </lineage>
</organism>
<dbReference type="InterPro" id="IPR047975">
    <property type="entry name" value="Heme_bind_FMP"/>
</dbReference>
<evidence type="ECO:0000313" key="2">
    <source>
        <dbReference type="Proteomes" id="UP000621859"/>
    </source>
</evidence>
<dbReference type="RefSeq" id="WP_188689369.1">
    <property type="nucleotide sequence ID" value="NZ_BMLY01000001.1"/>
</dbReference>
<evidence type="ECO:0000313" key="1">
    <source>
        <dbReference type="EMBL" id="GGP25080.1"/>
    </source>
</evidence>
<proteinExistence type="predicted"/>
<accession>A0ABQ2PIM2</accession>
<protein>
    <submittedName>
        <fullName evidence="1">Uncharacterized protein</fullName>
    </submittedName>
</protein>
<gene>
    <name evidence="1" type="ORF">GCM10010971_08990</name>
</gene>
<comment type="caution">
    <text evidence="1">The sequence shown here is derived from an EMBL/GenBank/DDBJ whole genome shotgun (WGS) entry which is preliminary data.</text>
</comment>